<keyword evidence="1" id="KW-1133">Transmembrane helix</keyword>
<dbReference type="RefSeq" id="WP_166512630.1">
    <property type="nucleotide sequence ID" value="NZ_VNHM01000019.1"/>
</dbReference>
<protein>
    <submittedName>
        <fullName evidence="2">Uncharacterized protein</fullName>
    </submittedName>
</protein>
<dbReference type="Proteomes" id="UP000323166">
    <property type="component" value="Unassembled WGS sequence"/>
</dbReference>
<gene>
    <name evidence="2" type="ORF">LX24_02693</name>
</gene>
<keyword evidence="3" id="KW-1185">Reference proteome</keyword>
<evidence type="ECO:0000256" key="1">
    <source>
        <dbReference type="SAM" id="Phobius"/>
    </source>
</evidence>
<comment type="caution">
    <text evidence="2">The sequence shown here is derived from an EMBL/GenBank/DDBJ whole genome shotgun (WGS) entry which is preliminary data.</text>
</comment>
<accession>A0A5S4ZN43</accession>
<name>A0A5S4ZN43_9FIRM</name>
<keyword evidence="1" id="KW-0472">Membrane</keyword>
<reference evidence="2 3" key="1">
    <citation type="submission" date="2019-07" db="EMBL/GenBank/DDBJ databases">
        <title>Genomic Encyclopedia of Type Strains, Phase I: the one thousand microbial genomes (KMG-I) project.</title>
        <authorList>
            <person name="Kyrpides N."/>
        </authorList>
    </citation>
    <scope>NUCLEOTIDE SEQUENCE [LARGE SCALE GENOMIC DNA]</scope>
    <source>
        <strain evidence="2 3">DSM 6562</strain>
    </source>
</reference>
<feature type="transmembrane region" description="Helical" evidence="1">
    <location>
        <begin position="74"/>
        <end position="96"/>
    </location>
</feature>
<evidence type="ECO:0000313" key="2">
    <source>
        <dbReference type="EMBL" id="TYO93363.1"/>
    </source>
</evidence>
<dbReference type="EMBL" id="VNHM01000019">
    <property type="protein sequence ID" value="TYO93363.1"/>
    <property type="molecule type" value="Genomic_DNA"/>
</dbReference>
<sequence length="97" mass="10747">MQFDTVMRQNYGRAVTVDGNKTGHAAEHITGLKRVIPAGLEVNTKIGSEKGPKVSFVDRVMFALEKEETIIERLIGYGLCFLVLLYLLGSVARAVFF</sequence>
<proteinExistence type="predicted"/>
<organism evidence="2 3">
    <name type="scientific">Desulfallas thermosapovorans DSM 6562</name>
    <dbReference type="NCBI Taxonomy" id="1121431"/>
    <lineage>
        <taxon>Bacteria</taxon>
        <taxon>Bacillati</taxon>
        <taxon>Bacillota</taxon>
        <taxon>Clostridia</taxon>
        <taxon>Eubacteriales</taxon>
        <taxon>Desulfallaceae</taxon>
        <taxon>Desulfallas</taxon>
    </lineage>
</organism>
<dbReference type="AlphaFoldDB" id="A0A5S4ZN43"/>
<keyword evidence="1" id="KW-0812">Transmembrane</keyword>
<evidence type="ECO:0000313" key="3">
    <source>
        <dbReference type="Proteomes" id="UP000323166"/>
    </source>
</evidence>